<evidence type="ECO:0000313" key="2">
    <source>
        <dbReference type="WBParaSite" id="nRc.2.0.1.t38944-RA"/>
    </source>
</evidence>
<dbReference type="AlphaFoldDB" id="A0A915KJL0"/>
<protein>
    <submittedName>
        <fullName evidence="2">Uncharacterized protein</fullName>
    </submittedName>
</protein>
<name>A0A915KJL0_ROMCU</name>
<evidence type="ECO:0000313" key="1">
    <source>
        <dbReference type="Proteomes" id="UP000887565"/>
    </source>
</evidence>
<keyword evidence="1" id="KW-1185">Reference proteome</keyword>
<reference evidence="2" key="1">
    <citation type="submission" date="2022-11" db="UniProtKB">
        <authorList>
            <consortium name="WormBaseParasite"/>
        </authorList>
    </citation>
    <scope>IDENTIFICATION</scope>
</reference>
<organism evidence="1 2">
    <name type="scientific">Romanomermis culicivorax</name>
    <name type="common">Nematode worm</name>
    <dbReference type="NCBI Taxonomy" id="13658"/>
    <lineage>
        <taxon>Eukaryota</taxon>
        <taxon>Metazoa</taxon>
        <taxon>Ecdysozoa</taxon>
        <taxon>Nematoda</taxon>
        <taxon>Enoplea</taxon>
        <taxon>Dorylaimia</taxon>
        <taxon>Mermithida</taxon>
        <taxon>Mermithoidea</taxon>
        <taxon>Mermithidae</taxon>
        <taxon>Romanomermis</taxon>
    </lineage>
</organism>
<dbReference type="WBParaSite" id="nRc.2.0.1.t38944-RA">
    <property type="protein sequence ID" value="nRc.2.0.1.t38944-RA"/>
    <property type="gene ID" value="nRc.2.0.1.g38944"/>
</dbReference>
<accession>A0A915KJL0</accession>
<dbReference type="Proteomes" id="UP000887565">
    <property type="component" value="Unplaced"/>
</dbReference>
<sequence>MVHVARSTLNLRASFKKRQIREYKRAQCTRADLRYNIFDAVKNSAPDIFNFVKSKMGFNAQLLTMTTTKASNAAVASRIMADNKIDTSKRDKESSSSGFLSTTMTTRKAKPLLLKIVASNSSNVIKKPRIIFNG</sequence>
<proteinExistence type="predicted"/>